<feature type="transmembrane region" description="Helical" evidence="2">
    <location>
        <begin position="670"/>
        <end position="694"/>
    </location>
</feature>
<feature type="transmembrane region" description="Helical" evidence="2">
    <location>
        <begin position="578"/>
        <end position="597"/>
    </location>
</feature>
<name>A0A9W8HGX5_9FUNG</name>
<proteinExistence type="predicted"/>
<dbReference type="Pfam" id="PF00149">
    <property type="entry name" value="Metallophos"/>
    <property type="match status" value="1"/>
</dbReference>
<feature type="transmembrane region" description="Helical" evidence="2">
    <location>
        <begin position="630"/>
        <end position="649"/>
    </location>
</feature>
<evidence type="ECO:0000256" key="1">
    <source>
        <dbReference type="SAM" id="MobiDB-lite"/>
    </source>
</evidence>
<feature type="domain" description="Calcineurin-like phosphoesterase" evidence="3">
    <location>
        <begin position="68"/>
        <end position="269"/>
    </location>
</feature>
<keyword evidence="2" id="KW-1133">Transmembrane helix</keyword>
<reference evidence="5" key="1">
    <citation type="submission" date="2022-07" db="EMBL/GenBank/DDBJ databases">
        <title>Phylogenomic reconstructions and comparative analyses of Kickxellomycotina fungi.</title>
        <authorList>
            <person name="Reynolds N.K."/>
            <person name="Stajich J.E."/>
            <person name="Barry K."/>
            <person name="Grigoriev I.V."/>
            <person name="Crous P."/>
            <person name="Smith M.E."/>
        </authorList>
    </citation>
    <scope>NUCLEOTIDE SEQUENCE</scope>
    <source>
        <strain evidence="5">NBRC 105414</strain>
    </source>
</reference>
<dbReference type="PROSITE" id="PS51257">
    <property type="entry name" value="PROKAR_LIPOPROTEIN"/>
    <property type="match status" value="1"/>
</dbReference>
<dbReference type="InterPro" id="IPR029052">
    <property type="entry name" value="Metallo-depent_PP-like"/>
</dbReference>
<evidence type="ECO:0000259" key="4">
    <source>
        <dbReference type="Pfam" id="PF24384"/>
    </source>
</evidence>
<evidence type="ECO:0008006" key="7">
    <source>
        <dbReference type="Google" id="ProtNLM"/>
    </source>
</evidence>
<dbReference type="InterPro" id="IPR004843">
    <property type="entry name" value="Calcineurin-like_PHP"/>
</dbReference>
<dbReference type="InterPro" id="IPR056229">
    <property type="entry name" value="Ig_TMM62"/>
</dbReference>
<dbReference type="GO" id="GO:0016787">
    <property type="term" value="F:hydrolase activity"/>
    <property type="evidence" value="ECO:0007669"/>
    <property type="project" value="InterPro"/>
</dbReference>
<dbReference type="AlphaFoldDB" id="A0A9W8HGX5"/>
<dbReference type="PANTHER" id="PTHR14795">
    <property type="entry name" value="HELICASE RELATED"/>
    <property type="match status" value="1"/>
</dbReference>
<keyword evidence="2" id="KW-0472">Membrane</keyword>
<evidence type="ECO:0000259" key="3">
    <source>
        <dbReference type="Pfam" id="PF00149"/>
    </source>
</evidence>
<feature type="domain" description="TMEM62 Ig-like" evidence="4">
    <location>
        <begin position="341"/>
        <end position="456"/>
    </location>
</feature>
<evidence type="ECO:0000313" key="6">
    <source>
        <dbReference type="Proteomes" id="UP001140217"/>
    </source>
</evidence>
<dbReference type="Gene3D" id="3.60.21.10">
    <property type="match status" value="1"/>
</dbReference>
<dbReference type="Pfam" id="PF24384">
    <property type="entry name" value="Ig_TMM62"/>
    <property type="match status" value="1"/>
</dbReference>
<dbReference type="Proteomes" id="UP001140217">
    <property type="component" value="Unassembled WGS sequence"/>
</dbReference>
<dbReference type="PANTHER" id="PTHR14795:SF0">
    <property type="entry name" value="TRANSMEMBRANE PROTEIN 62"/>
    <property type="match status" value="1"/>
</dbReference>
<dbReference type="OrthoDB" id="45365at2759"/>
<keyword evidence="6" id="KW-1185">Reference proteome</keyword>
<evidence type="ECO:0000313" key="5">
    <source>
        <dbReference type="EMBL" id="KAJ2782276.1"/>
    </source>
</evidence>
<dbReference type="SUPFAM" id="SSF56300">
    <property type="entry name" value="Metallo-dependent phosphatases"/>
    <property type="match status" value="1"/>
</dbReference>
<gene>
    <name evidence="5" type="ORF">H4R18_002358</name>
</gene>
<protein>
    <recommendedName>
        <fullName evidence="7">Calcineurin-like phosphoesterase domain-containing protein</fullName>
    </recommendedName>
</protein>
<feature type="transmembrane region" description="Helical" evidence="2">
    <location>
        <begin position="480"/>
        <end position="500"/>
    </location>
</feature>
<sequence>MHRARLANSLGLALATLACWLYALHLDRAARQPLGRLAADGASPADGLGPADRPGPADMGDSPDRVLTFVHASDLHISRHAPTGGFVHFLHFVRTAVPLIAPRLVAITGDLTDGKGARPYESAQQPDEWAAYQRTIAPLRARFNGTFLRDQRGNHDCFDVPAADAPQNLFRTHSATGDSSGYLLRIEEPFGAYSFVAADACPARGIVRPLNFFGYLDAPRLRALEQRMAAARGSNHTFVLSHYPSSAMGGLPAALARQATALLSGHLHRLAAGLGARLQAYRPRDGLWELEIADMKQHAAYRVFAVDHDVVAFADVALPLPAVPLPNPGRLAARIDRALPHPPVVLVTNPKDARYLMPRHEPLPAMRASRFIRVLVWADRPLARVDIYIDGRRHPHPAVYRGTEPAAAADGNATKVPLWVAPWDPAQYDDGAPHDLTITAVDVDGKTTTSRTPFHLAARAPLPLHNSASGGWIMRRNFAAVFRASAIAIYLLTAALLVVAPRVRYALLPGSLASWLADRAAAHRRDRAHIACLWDEVAAVRSGASIWARPVLPLALCAARLAVCAQVTRQVYWASIPWLFWPAYLLAMALAVLPLTVGQLIPSAGARGIAAIYACGVYVAGDWVPTADSWAYALNSLVPLLVLVLYLPLAVTPPALLGDAAQCPPWLRSVWARLLVLAYIVLSLGVPVAVSAIAYGWRSVALGFGKAWLLAAACAALYVVDWHRPAPAADACPVGAGPPA</sequence>
<feature type="transmembrane region" description="Helical" evidence="2">
    <location>
        <begin position="604"/>
        <end position="624"/>
    </location>
</feature>
<feature type="transmembrane region" description="Helical" evidence="2">
    <location>
        <begin position="700"/>
        <end position="720"/>
    </location>
</feature>
<evidence type="ECO:0000256" key="2">
    <source>
        <dbReference type="SAM" id="Phobius"/>
    </source>
</evidence>
<accession>A0A9W8HGX5</accession>
<feature type="region of interest" description="Disordered" evidence="1">
    <location>
        <begin position="41"/>
        <end position="63"/>
    </location>
</feature>
<keyword evidence="2" id="KW-0812">Transmembrane</keyword>
<organism evidence="5 6">
    <name type="scientific">Coemansia javaensis</name>
    <dbReference type="NCBI Taxonomy" id="2761396"/>
    <lineage>
        <taxon>Eukaryota</taxon>
        <taxon>Fungi</taxon>
        <taxon>Fungi incertae sedis</taxon>
        <taxon>Zoopagomycota</taxon>
        <taxon>Kickxellomycotina</taxon>
        <taxon>Kickxellomycetes</taxon>
        <taxon>Kickxellales</taxon>
        <taxon>Kickxellaceae</taxon>
        <taxon>Coemansia</taxon>
    </lineage>
</organism>
<dbReference type="EMBL" id="JANBUL010000077">
    <property type="protein sequence ID" value="KAJ2782276.1"/>
    <property type="molecule type" value="Genomic_DNA"/>
</dbReference>
<comment type="caution">
    <text evidence="5">The sequence shown here is derived from an EMBL/GenBank/DDBJ whole genome shotgun (WGS) entry which is preliminary data.</text>
</comment>